<sequence>MRVLFLANFPATEALSEGMSQRMAAVDEQYEEYERAYLFVSHRLFWFKERYKVKRGALQYHCNLFRHFFFIHKLLKKADVIYIHSVINLLPLLPVWLITRKHAKVILDAHGVVPEEHLLAGKRWKGKLYGLSEKVLFDNVDTVITVSEAMKRHFQVKYPVSRARYILYRILPVNIVQDDYELEDHHEPPIRVVYSGNTQKWQHIELMISIIKENLSERIRYDILTGDLEQMRGYLRDAGLDSAHNVHVAKVSPQELKSYYKLAHYGFVLRDEIVVNRVACPTKLVEYLYYGIIPIVKSPSIGDFMETGYEFLESSSFSPEVKARKSAKNHAIIKRWLAADQALDVKKLMGR</sequence>
<reference evidence="3" key="1">
    <citation type="journal article" date="2019" name="Int. J. Syst. Evol. Microbiol.">
        <title>The Global Catalogue of Microorganisms (GCM) 10K type strain sequencing project: providing services to taxonomists for standard genome sequencing and annotation.</title>
        <authorList>
            <consortium name="The Broad Institute Genomics Platform"/>
            <consortium name="The Broad Institute Genome Sequencing Center for Infectious Disease"/>
            <person name="Wu L."/>
            <person name="Ma J."/>
        </authorList>
    </citation>
    <scope>NUCLEOTIDE SEQUENCE [LARGE SCALE GENOMIC DNA]</scope>
    <source>
        <strain evidence="3">KCTC 52416</strain>
    </source>
</reference>
<proteinExistence type="predicted"/>
<dbReference type="Proteomes" id="UP001595526">
    <property type="component" value="Unassembled WGS sequence"/>
</dbReference>
<feature type="domain" description="Glycosyltransferase subfamily 4-like N-terminal" evidence="1">
    <location>
        <begin position="43"/>
        <end position="165"/>
    </location>
</feature>
<accession>A0ABV7JMH3</accession>
<comment type="caution">
    <text evidence="2">The sequence shown here is derived from an EMBL/GenBank/DDBJ whole genome shotgun (WGS) entry which is preliminary data.</text>
</comment>
<dbReference type="Pfam" id="PF13579">
    <property type="entry name" value="Glyco_trans_4_4"/>
    <property type="match status" value="1"/>
</dbReference>
<dbReference type="Gene3D" id="3.40.50.2000">
    <property type="entry name" value="Glycogen Phosphorylase B"/>
    <property type="match status" value="2"/>
</dbReference>
<keyword evidence="3" id="KW-1185">Reference proteome</keyword>
<organism evidence="2 3">
    <name type="scientific">Parapedobacter deserti</name>
    <dbReference type="NCBI Taxonomy" id="1912957"/>
    <lineage>
        <taxon>Bacteria</taxon>
        <taxon>Pseudomonadati</taxon>
        <taxon>Bacteroidota</taxon>
        <taxon>Sphingobacteriia</taxon>
        <taxon>Sphingobacteriales</taxon>
        <taxon>Sphingobacteriaceae</taxon>
        <taxon>Parapedobacter</taxon>
    </lineage>
</organism>
<evidence type="ECO:0000313" key="3">
    <source>
        <dbReference type="Proteomes" id="UP001595526"/>
    </source>
</evidence>
<dbReference type="EMBL" id="JBHRTA010000038">
    <property type="protein sequence ID" value="MFC3199216.1"/>
    <property type="molecule type" value="Genomic_DNA"/>
</dbReference>
<dbReference type="SUPFAM" id="SSF53756">
    <property type="entry name" value="UDP-Glycosyltransferase/glycogen phosphorylase"/>
    <property type="match status" value="1"/>
</dbReference>
<protein>
    <submittedName>
        <fullName evidence="2">Glycosyltransferase</fullName>
    </submittedName>
</protein>
<dbReference type="RefSeq" id="WP_379024614.1">
    <property type="nucleotide sequence ID" value="NZ_JBHRTA010000038.1"/>
</dbReference>
<dbReference type="InterPro" id="IPR028098">
    <property type="entry name" value="Glyco_trans_4-like_N"/>
</dbReference>
<evidence type="ECO:0000313" key="2">
    <source>
        <dbReference type="EMBL" id="MFC3199216.1"/>
    </source>
</evidence>
<evidence type="ECO:0000259" key="1">
    <source>
        <dbReference type="Pfam" id="PF13579"/>
    </source>
</evidence>
<name>A0ABV7JMH3_9SPHI</name>
<gene>
    <name evidence="2" type="ORF">ACFOET_16440</name>
</gene>